<organism evidence="1 2">
    <name type="scientific">Candidatus Geothrix odensensis</name>
    <dbReference type="NCBI Taxonomy" id="2954440"/>
    <lineage>
        <taxon>Bacteria</taxon>
        <taxon>Pseudomonadati</taxon>
        <taxon>Acidobacteriota</taxon>
        <taxon>Holophagae</taxon>
        <taxon>Holophagales</taxon>
        <taxon>Holophagaceae</taxon>
        <taxon>Geothrix</taxon>
    </lineage>
</organism>
<accession>A0A936F1T2</accession>
<sequence>MSQLKPFRAYRPRPDLAAQVAAVPYDVVNTQEAAELAKGNPHSFLHVGRPEIDLPAGIDVHADEVYAKGVANLRGLIESGALFHENTPCLYVYQQKMGDHVQAGLVGLCSVEEYETGLIKRHEFTRKDKEDDRTRHVTEQAANAEPVFLTYKAVPYIDHIVNDIRKQVPVYDVVTPDGIGHTVWVVSGETVIYELVHLFNGVEALYIADGHHRTAAAIRYGQYCRAEAQLKGETLDGDEPWESFMAVVFPHDQLKIMDYNRVVKDLNGLSQEAFLAKVGEKFDVAVSAHRNPQAPTTFGMYLGGSWYELKAKPGSFPASDPVRGLDVSILQENLLNPILGIDDPRTNTRIDFVGGIRGMDELERRVKEGCAVAFSVYPTSLTQLMSVADAGEVMPPKSTWFEPKLRSGLLVRMYEG</sequence>
<dbReference type="EMBL" id="JADKCH010000005">
    <property type="protein sequence ID" value="MBK8572441.1"/>
    <property type="molecule type" value="Genomic_DNA"/>
</dbReference>
<dbReference type="PIRSF" id="PIRSF033563">
    <property type="entry name" value="UCP033563"/>
    <property type="match status" value="1"/>
</dbReference>
<evidence type="ECO:0000313" key="1">
    <source>
        <dbReference type="EMBL" id="MBK8572441.1"/>
    </source>
</evidence>
<gene>
    <name evidence="1" type="ORF">IPN91_07265</name>
</gene>
<dbReference type="Pfam" id="PF06245">
    <property type="entry name" value="DUF1015"/>
    <property type="match status" value="1"/>
</dbReference>
<name>A0A936F1T2_9BACT</name>
<dbReference type="InterPro" id="IPR008323">
    <property type="entry name" value="UCP033563"/>
</dbReference>
<comment type="caution">
    <text evidence="1">The sequence shown here is derived from an EMBL/GenBank/DDBJ whole genome shotgun (WGS) entry which is preliminary data.</text>
</comment>
<dbReference type="PANTHER" id="PTHR36454">
    <property type="entry name" value="LMO2823 PROTEIN"/>
    <property type="match status" value="1"/>
</dbReference>
<dbReference type="AlphaFoldDB" id="A0A936F1T2"/>
<evidence type="ECO:0000313" key="2">
    <source>
        <dbReference type="Proteomes" id="UP000709959"/>
    </source>
</evidence>
<protein>
    <submittedName>
        <fullName evidence="1">DUF1015 domain-containing protein</fullName>
    </submittedName>
</protein>
<dbReference type="PANTHER" id="PTHR36454:SF1">
    <property type="entry name" value="DUF1015 DOMAIN-CONTAINING PROTEIN"/>
    <property type="match status" value="1"/>
</dbReference>
<dbReference type="Proteomes" id="UP000709959">
    <property type="component" value="Unassembled WGS sequence"/>
</dbReference>
<reference evidence="1 2" key="1">
    <citation type="submission" date="2020-10" db="EMBL/GenBank/DDBJ databases">
        <title>Connecting structure to function with the recovery of over 1000 high-quality activated sludge metagenome-assembled genomes encoding full-length rRNA genes using long-read sequencing.</title>
        <authorList>
            <person name="Singleton C.M."/>
            <person name="Petriglieri F."/>
            <person name="Kristensen J.M."/>
            <person name="Kirkegaard R.H."/>
            <person name="Michaelsen T.Y."/>
            <person name="Andersen M.H."/>
            <person name="Karst S.M."/>
            <person name="Dueholm M.S."/>
            <person name="Nielsen P.H."/>
            <person name="Albertsen M."/>
        </authorList>
    </citation>
    <scope>NUCLEOTIDE SEQUENCE [LARGE SCALE GENOMIC DNA]</scope>
    <source>
        <strain evidence="1">OdNE_18-Q3-R46-58_MAXAC.008</strain>
    </source>
</reference>
<proteinExistence type="predicted"/>